<proteinExistence type="predicted"/>
<accession>A0ACC2TIR9</accession>
<evidence type="ECO:0000313" key="2">
    <source>
        <dbReference type="Proteomes" id="UP001165960"/>
    </source>
</evidence>
<gene>
    <name evidence="1" type="ORF">DSO57_1004744</name>
</gene>
<name>A0ACC2TIR9_9FUNG</name>
<keyword evidence="2" id="KW-1185">Reference proteome</keyword>
<dbReference type="EMBL" id="QTSX02002852">
    <property type="protein sequence ID" value="KAJ9074604.1"/>
    <property type="molecule type" value="Genomic_DNA"/>
</dbReference>
<protein>
    <submittedName>
        <fullName evidence="1">Uncharacterized protein</fullName>
    </submittedName>
</protein>
<dbReference type="Proteomes" id="UP001165960">
    <property type="component" value="Unassembled WGS sequence"/>
</dbReference>
<organism evidence="1 2">
    <name type="scientific">Entomophthora muscae</name>
    <dbReference type="NCBI Taxonomy" id="34485"/>
    <lineage>
        <taxon>Eukaryota</taxon>
        <taxon>Fungi</taxon>
        <taxon>Fungi incertae sedis</taxon>
        <taxon>Zoopagomycota</taxon>
        <taxon>Entomophthoromycotina</taxon>
        <taxon>Entomophthoromycetes</taxon>
        <taxon>Entomophthorales</taxon>
        <taxon>Entomophthoraceae</taxon>
        <taxon>Entomophthora</taxon>
    </lineage>
</organism>
<comment type="caution">
    <text evidence="1">The sequence shown here is derived from an EMBL/GenBank/DDBJ whole genome shotgun (WGS) entry which is preliminary data.</text>
</comment>
<reference evidence="1" key="1">
    <citation type="submission" date="2022-04" db="EMBL/GenBank/DDBJ databases">
        <title>Genome of the entomopathogenic fungus Entomophthora muscae.</title>
        <authorList>
            <person name="Elya C."/>
            <person name="Lovett B.R."/>
            <person name="Lee E."/>
            <person name="Macias A.M."/>
            <person name="Hajek A.E."/>
            <person name="De Bivort B.L."/>
            <person name="Kasson M.T."/>
            <person name="De Fine Licht H.H."/>
            <person name="Stajich J.E."/>
        </authorList>
    </citation>
    <scope>NUCLEOTIDE SEQUENCE</scope>
    <source>
        <strain evidence="1">Berkeley</strain>
    </source>
</reference>
<evidence type="ECO:0000313" key="1">
    <source>
        <dbReference type="EMBL" id="KAJ9074604.1"/>
    </source>
</evidence>
<sequence length="60" mass="6406">MYAALFPGLLPGSATSRKQLSVEGPGLQYHSGRLECSTVTHVEGEEDNDSIFAETQAPLV</sequence>